<dbReference type="InterPro" id="IPR025161">
    <property type="entry name" value="IS402-like_dom"/>
</dbReference>
<dbReference type="InterPro" id="IPR052909">
    <property type="entry name" value="Transposase_6_like"/>
</dbReference>
<dbReference type="Proteomes" id="UP000253934">
    <property type="component" value="Unassembled WGS sequence"/>
</dbReference>
<dbReference type="Pfam" id="PF13340">
    <property type="entry name" value="DUF4096"/>
    <property type="match status" value="1"/>
</dbReference>
<protein>
    <submittedName>
        <fullName evidence="2">Transposase</fullName>
    </submittedName>
</protein>
<accession>A0A369KKE3</accession>
<organism evidence="2 3">
    <name type="scientific">Spirobacillus cienkowskii</name>
    <dbReference type="NCBI Taxonomy" id="495820"/>
    <lineage>
        <taxon>Bacteria</taxon>
        <taxon>Pseudomonadati</taxon>
        <taxon>Bdellovibrionota</taxon>
        <taxon>Oligoflexia</taxon>
        <taxon>Silvanigrellales</taxon>
        <taxon>Spirobacillus</taxon>
    </lineage>
</organism>
<name>A0A369KKE3_9BACT</name>
<feature type="non-terminal residue" evidence="2">
    <location>
        <position position="72"/>
    </location>
</feature>
<dbReference type="PANTHER" id="PTHR46637:SF1">
    <property type="entry name" value="BLL5188 PROTEIN"/>
    <property type="match status" value="1"/>
</dbReference>
<proteinExistence type="predicted"/>
<reference evidence="2" key="1">
    <citation type="submission" date="2018-04" db="EMBL/GenBank/DDBJ databases">
        <title>Draft genome sequence of the Candidatus Spirobacillus cienkowskii, a pathogen of freshwater Daphnia species, reconstructed from hemolymph metagenomic reads.</title>
        <authorList>
            <person name="Bresciani L."/>
            <person name="Lemos L.N."/>
            <person name="Wale N."/>
            <person name="Lin J.Y."/>
            <person name="Fernandes G.R."/>
            <person name="Duffy M.A."/>
            <person name="Rodrigues J.M."/>
        </authorList>
    </citation>
    <scope>NUCLEOTIDE SEQUENCE [LARGE SCALE GENOMIC DNA]</scope>
    <source>
        <strain evidence="2">Binning01</strain>
    </source>
</reference>
<dbReference type="AlphaFoldDB" id="A0A369KKE3"/>
<dbReference type="PANTHER" id="PTHR46637">
    <property type="entry name" value="TIS1421-TRANSPOSASE PROTEIN A"/>
    <property type="match status" value="1"/>
</dbReference>
<keyword evidence="3" id="KW-1185">Reference proteome</keyword>
<evidence type="ECO:0000259" key="1">
    <source>
        <dbReference type="Pfam" id="PF13340"/>
    </source>
</evidence>
<feature type="domain" description="Insertion element IS402-like" evidence="1">
    <location>
        <begin position="6"/>
        <end position="72"/>
    </location>
</feature>
<dbReference type="EMBL" id="QOVW01000107">
    <property type="protein sequence ID" value="RDB35091.1"/>
    <property type="molecule type" value="Genomic_DNA"/>
</dbReference>
<gene>
    <name evidence="2" type="ORF">DCC88_11975</name>
</gene>
<comment type="caution">
    <text evidence="2">The sequence shown here is derived from an EMBL/GenBank/DDBJ whole genome shotgun (WGS) entry which is preliminary data.</text>
</comment>
<sequence length="72" mass="8823">MLRLMITDQLWSRLTPLLKEFKIHFSNRIRIFMEAVFWKLRTGAPWRDLPTEFGSYSTVFNKFNRWSKLGIW</sequence>
<evidence type="ECO:0000313" key="2">
    <source>
        <dbReference type="EMBL" id="RDB35091.1"/>
    </source>
</evidence>
<evidence type="ECO:0000313" key="3">
    <source>
        <dbReference type="Proteomes" id="UP000253934"/>
    </source>
</evidence>